<reference evidence="5" key="1">
    <citation type="submission" date="2020-11" db="EMBL/GenBank/DDBJ databases">
        <authorList>
            <consortium name="DOE Joint Genome Institute"/>
            <person name="Ahrendt S."/>
            <person name="Riley R."/>
            <person name="Andreopoulos W."/>
            <person name="Labutti K."/>
            <person name="Pangilinan J."/>
            <person name="Ruiz-Duenas F.J."/>
            <person name="Barrasa J.M."/>
            <person name="Sanchez-Garcia M."/>
            <person name="Camarero S."/>
            <person name="Miyauchi S."/>
            <person name="Serrano A."/>
            <person name="Linde D."/>
            <person name="Babiker R."/>
            <person name="Drula E."/>
            <person name="Ayuso-Fernandez I."/>
            <person name="Pacheco R."/>
            <person name="Padilla G."/>
            <person name="Ferreira P."/>
            <person name="Barriuso J."/>
            <person name="Kellner H."/>
            <person name="Castanera R."/>
            <person name="Alfaro M."/>
            <person name="Ramirez L."/>
            <person name="Pisabarro A.G."/>
            <person name="Kuo A."/>
            <person name="Tritt A."/>
            <person name="Lipzen A."/>
            <person name="He G."/>
            <person name="Yan M."/>
            <person name="Ng V."/>
            <person name="Cullen D."/>
            <person name="Martin F."/>
            <person name="Rosso M.-N."/>
            <person name="Henrissat B."/>
            <person name="Hibbett D."/>
            <person name="Martinez A.T."/>
            <person name="Grigoriev I.V."/>
        </authorList>
    </citation>
    <scope>NUCLEOTIDE SEQUENCE</scope>
    <source>
        <strain evidence="5">CBS 506.95</strain>
    </source>
</reference>
<dbReference type="GO" id="GO:0005634">
    <property type="term" value="C:nucleus"/>
    <property type="evidence" value="ECO:0007669"/>
    <property type="project" value="TreeGrafter"/>
</dbReference>
<dbReference type="SMART" id="SM00320">
    <property type="entry name" value="WD40"/>
    <property type="match status" value="7"/>
</dbReference>
<dbReference type="PROSITE" id="PS50082">
    <property type="entry name" value="WD_REPEATS_2"/>
    <property type="match status" value="2"/>
</dbReference>
<dbReference type="InterPro" id="IPR036322">
    <property type="entry name" value="WD40_repeat_dom_sf"/>
</dbReference>
<keyword evidence="6" id="KW-1185">Reference proteome</keyword>
<dbReference type="CDD" id="cd00200">
    <property type="entry name" value="WD40"/>
    <property type="match status" value="1"/>
</dbReference>
<dbReference type="AlphaFoldDB" id="A0A9P6JWJ8"/>
<proteinExistence type="predicted"/>
<evidence type="ECO:0000256" key="1">
    <source>
        <dbReference type="ARBA" id="ARBA00022574"/>
    </source>
</evidence>
<organism evidence="5 6">
    <name type="scientific">Crepidotus variabilis</name>
    <dbReference type="NCBI Taxonomy" id="179855"/>
    <lineage>
        <taxon>Eukaryota</taxon>
        <taxon>Fungi</taxon>
        <taxon>Dikarya</taxon>
        <taxon>Basidiomycota</taxon>
        <taxon>Agaricomycotina</taxon>
        <taxon>Agaricomycetes</taxon>
        <taxon>Agaricomycetidae</taxon>
        <taxon>Agaricales</taxon>
        <taxon>Agaricineae</taxon>
        <taxon>Crepidotaceae</taxon>
        <taxon>Crepidotus</taxon>
    </lineage>
</organism>
<dbReference type="SUPFAM" id="SSF50978">
    <property type="entry name" value="WD40 repeat-like"/>
    <property type="match status" value="1"/>
</dbReference>
<dbReference type="InterPro" id="IPR015943">
    <property type="entry name" value="WD40/YVTN_repeat-like_dom_sf"/>
</dbReference>
<dbReference type="InterPro" id="IPR020472">
    <property type="entry name" value="WD40_PAC1"/>
</dbReference>
<evidence type="ECO:0000313" key="5">
    <source>
        <dbReference type="EMBL" id="KAF9535144.1"/>
    </source>
</evidence>
<gene>
    <name evidence="5" type="ORF">CPB83DRAFT_843562</name>
</gene>
<keyword evidence="1 3" id="KW-0853">WD repeat</keyword>
<accession>A0A9P6JWJ8</accession>
<dbReference type="Pfam" id="PF00400">
    <property type="entry name" value="WD40"/>
    <property type="match status" value="4"/>
</dbReference>
<dbReference type="OrthoDB" id="538223at2759"/>
<dbReference type="PRINTS" id="PR00320">
    <property type="entry name" value="GPROTEINBRPT"/>
</dbReference>
<protein>
    <submittedName>
        <fullName evidence="5">WD repeat-containing protein 61</fullName>
    </submittedName>
</protein>
<dbReference type="GO" id="GO:0032991">
    <property type="term" value="C:protein-containing complex"/>
    <property type="evidence" value="ECO:0007669"/>
    <property type="project" value="UniProtKB-ARBA"/>
</dbReference>
<dbReference type="InterPro" id="IPR001680">
    <property type="entry name" value="WD40_rpt"/>
</dbReference>
<dbReference type="Proteomes" id="UP000807306">
    <property type="component" value="Unassembled WGS sequence"/>
</dbReference>
<evidence type="ECO:0000313" key="6">
    <source>
        <dbReference type="Proteomes" id="UP000807306"/>
    </source>
</evidence>
<dbReference type="PANTHER" id="PTHR44090">
    <property type="entry name" value="WD REPEAT-CONTAINING PROTEIN 61"/>
    <property type="match status" value="1"/>
</dbReference>
<evidence type="ECO:0000256" key="4">
    <source>
        <dbReference type="SAM" id="MobiDB-lite"/>
    </source>
</evidence>
<keyword evidence="2" id="KW-0677">Repeat</keyword>
<dbReference type="Gene3D" id="2.130.10.10">
    <property type="entry name" value="YVTN repeat-like/Quinoprotein amine dehydrogenase"/>
    <property type="match status" value="1"/>
</dbReference>
<evidence type="ECO:0000256" key="3">
    <source>
        <dbReference type="PROSITE-ProRule" id="PRU00221"/>
    </source>
</evidence>
<dbReference type="EMBL" id="MU157825">
    <property type="protein sequence ID" value="KAF9535144.1"/>
    <property type="molecule type" value="Genomic_DNA"/>
</dbReference>
<comment type="caution">
    <text evidence="5">The sequence shown here is derived from an EMBL/GenBank/DDBJ whole genome shotgun (WGS) entry which is preliminary data.</text>
</comment>
<feature type="region of interest" description="Disordered" evidence="4">
    <location>
        <begin position="36"/>
        <end position="58"/>
    </location>
</feature>
<dbReference type="PANTHER" id="PTHR44090:SF1">
    <property type="entry name" value="SUPERKILLER COMPLEX PROTEIN 8"/>
    <property type="match status" value="1"/>
</dbReference>
<dbReference type="InterPro" id="IPR051510">
    <property type="entry name" value="SKI8"/>
</dbReference>
<feature type="repeat" description="WD" evidence="3">
    <location>
        <begin position="192"/>
        <end position="227"/>
    </location>
</feature>
<evidence type="ECO:0000256" key="2">
    <source>
        <dbReference type="ARBA" id="ARBA00022737"/>
    </source>
</evidence>
<sequence>MSLAFLHAHDCSEPHSDAIWGVVWTQNDTAISASADGSVKQWSGAGVPHPPNASFPKPHTLAQVSLSVSPDGKRAIYNSIEGLTTLWNLENGEVVSSFESYARNSEDAEPSWSVSLHPQGENYASTGSSGNVIIHSAQPNDFGHTLSTLAPGRQKFGMFCKHSPDGRKIAMSSETGQIYLFDLESSSLSMTFTSHAMSVRSLTWSPDSSLLLSASEDKRLVLHDVRTAPGGAVASFSGHTSWVLSADISPDGRLGLSGSADKTIKVWDIGARAAVSTIPDTGEVWSVSWRPRPAAVGSPGAFVSGGEDGVVRWWRGAGSGGS</sequence>
<feature type="repeat" description="WD" evidence="3">
    <location>
        <begin position="236"/>
        <end position="277"/>
    </location>
</feature>
<dbReference type="PROSITE" id="PS50294">
    <property type="entry name" value="WD_REPEATS_REGION"/>
    <property type="match status" value="2"/>
</dbReference>
<name>A0A9P6JWJ8_9AGAR</name>